<feature type="compositionally biased region" description="Low complexity" evidence="1">
    <location>
        <begin position="176"/>
        <end position="194"/>
    </location>
</feature>
<feature type="compositionally biased region" description="Low complexity" evidence="1">
    <location>
        <begin position="714"/>
        <end position="724"/>
    </location>
</feature>
<name>A0A8E2AW57_9APHY</name>
<organism evidence="2 3">
    <name type="scientific">Obba rivulosa</name>
    <dbReference type="NCBI Taxonomy" id="1052685"/>
    <lineage>
        <taxon>Eukaryota</taxon>
        <taxon>Fungi</taxon>
        <taxon>Dikarya</taxon>
        <taxon>Basidiomycota</taxon>
        <taxon>Agaricomycotina</taxon>
        <taxon>Agaricomycetes</taxon>
        <taxon>Polyporales</taxon>
        <taxon>Gelatoporiaceae</taxon>
        <taxon>Obba</taxon>
    </lineage>
</organism>
<evidence type="ECO:0000256" key="1">
    <source>
        <dbReference type="SAM" id="MobiDB-lite"/>
    </source>
</evidence>
<dbReference type="Proteomes" id="UP000250043">
    <property type="component" value="Unassembled WGS sequence"/>
</dbReference>
<feature type="region of interest" description="Disordered" evidence="1">
    <location>
        <begin position="853"/>
        <end position="886"/>
    </location>
</feature>
<gene>
    <name evidence="2" type="ORF">OBBRIDRAFT_607128</name>
</gene>
<feature type="compositionally biased region" description="Polar residues" evidence="1">
    <location>
        <begin position="598"/>
        <end position="607"/>
    </location>
</feature>
<feature type="compositionally biased region" description="Polar residues" evidence="1">
    <location>
        <begin position="1082"/>
        <end position="1094"/>
    </location>
</feature>
<feature type="region of interest" description="Disordered" evidence="1">
    <location>
        <begin position="707"/>
        <end position="727"/>
    </location>
</feature>
<feature type="compositionally biased region" description="Polar residues" evidence="1">
    <location>
        <begin position="525"/>
        <end position="534"/>
    </location>
</feature>
<feature type="region of interest" description="Disordered" evidence="1">
    <location>
        <begin position="1"/>
        <end position="38"/>
    </location>
</feature>
<feature type="compositionally biased region" description="Polar residues" evidence="1">
    <location>
        <begin position="1012"/>
        <end position="1027"/>
    </location>
</feature>
<feature type="region of interest" description="Disordered" evidence="1">
    <location>
        <begin position="350"/>
        <end position="423"/>
    </location>
</feature>
<keyword evidence="3" id="KW-1185">Reference proteome</keyword>
<feature type="compositionally biased region" description="Low complexity" evidence="1">
    <location>
        <begin position="541"/>
        <end position="556"/>
    </location>
</feature>
<feature type="compositionally biased region" description="Low complexity" evidence="1">
    <location>
        <begin position="1260"/>
        <end position="1269"/>
    </location>
</feature>
<feature type="compositionally biased region" description="Polar residues" evidence="1">
    <location>
        <begin position="439"/>
        <end position="473"/>
    </location>
</feature>
<feature type="compositionally biased region" description="Polar residues" evidence="1">
    <location>
        <begin position="1287"/>
        <end position="1299"/>
    </location>
</feature>
<feature type="compositionally biased region" description="Low complexity" evidence="1">
    <location>
        <begin position="142"/>
        <end position="151"/>
    </location>
</feature>
<sequence>MHRFRKRSDAKRAPLPDPLRAPQLEPLPSLPPPEDFRTSLILPDLTRRFSVLRSSSGTPIALDDLKLKFAEQRARGSENQVSEEEEDMILEALGRLHAQNARPRANSRASDEQSALGPGLSPSTPQFSIHSSESSATATLHSSPSMTSLSSAKGSHRRMSNNLFGSGKLRDQTYMRAAQSPRRPARSTRTLSATPSESNMSVSSGMTGGRPAQNVSVYAAPDGSAAGGRPAQNASIYSDKQSLRPVTPDGSASNPSSSAPSSPNNDRHLDAAPQLEYVPDTPLLGARLSRALSPDGLHRASMALDEVIRELEEEGDDEIVMERLPVLHTPVATSVVPLAFNAEPSGECEAGTAVSSDAPMVSGDAQRASPYPRSRTVSPTPRLPGYIPGMPRPMTPRETSFDADDLTPSSTPRATSPRLPGTAMPVSAATLRQFASGLHRSSSDASTRQASRPVSPPVQSTSPLFFNRSTNGRYTPESRPRAGSVGQASDTAESPTSRRLPASPLSAPAFQPRTLPPSRPTTPSNITWNTSASSVAKHGRNSSSVSGHSRSGSSVSLTDAHGDALERSTPRSPALPDSPKELLDRARSPAIDRPPSAMSGQETSSMLNRPLRSPTPTYGLSRSPTTPAFTDSHINGSDFSPSRRSSKQSAPAHMSFNTTHASGLLLSPIANSSRSSLESAGSSYHSWDEDHKNRLLGLLSSLDSEQTEWHDVSKSSSSTPGTSPYEGVDYEDAVRRQSGLTKSDFVAIQDKLVSAALAKAATPEGRARASSIRRRRPSTSQSNYSVNGTVEQRVKFLNGCMSSVDSVHFPQVVSPTPQPQPVASSSRIPNSDHIAKANALLDSVVDSINSPRAQAAQLPPPAAVPAASASTPQSPTTSELSSPGRRHRALADVLFGEDGGFSNEMPQLVLGHQETETPRAQELSLSVTEAEPVPEPERPAAPWTPAAQDVSLPRGPGLTASTPTSPWRDHSSLALDVQRRAEAATAALRKSPSIPKLADANGTTPRRKISPHQISSPKLVSASTSVDTIPLRPTTPAGSTHEMPSGRIGSRFKKLRGTLKTRPPVSSSEEVTPFPFDMRTPPSVQQANYSTANLSLRGEPAASSATDPGRFKAPVPPLPSPPASAAPGLKGFMARFRKQKPAEMSYQRPVPGSASWATSVSSSSHFPTSASSSSPSSLPSVSHRDHGSEQSHSAPPTRIDFMSSNMDPRAMLPPISPGLSEGGSTPMQAQNDEVALKQLFDAASNLGLDQAALNDLLARSPSTSSRSTAWTKMTRMTSMSDKRKSAFRNTQDSSILSRSHSPHPSEGRPSVDNYSPRPSTEAPPQPTFAPLRPRPARGDGAAGNNIVRRTIIVPSDTRTSTFDLAALMRKQSTSRKRQSAGATSTHSKGSVQERVPTPPPQRTSTSRRFSADGSPPVPRLPPSIAARVEHLAVPAQMENSSSTYDSLYDMYSGEGKAAGASSLEAQSVPYGANGLDEAHDGSGPAIEVVELANGETIWSIVNGLRDTDGTESFYGDRASFISEYSLKDNNEGLKVFFKGHERKSSRGSTSSFLSRKKHPAKAASRPETKVFFSSSAQIGRLIENLSSGVDAGSFNITPELPQTRAQHQLHHSASSSVGSSAQMSWTVEERLEHMLGTIGSDS</sequence>
<accession>A0A8E2AW57</accession>
<feature type="compositionally biased region" description="Basic and acidic residues" evidence="1">
    <location>
        <begin position="560"/>
        <end position="569"/>
    </location>
</feature>
<evidence type="ECO:0000313" key="2">
    <source>
        <dbReference type="EMBL" id="OCH90289.1"/>
    </source>
</evidence>
<feature type="compositionally biased region" description="Low complexity" evidence="1">
    <location>
        <begin position="251"/>
        <end position="264"/>
    </location>
</feature>
<feature type="region of interest" description="Disordered" evidence="1">
    <location>
        <begin position="1140"/>
        <end position="1226"/>
    </location>
</feature>
<feature type="region of interest" description="Disordered" evidence="1">
    <location>
        <begin position="72"/>
        <end position="269"/>
    </location>
</feature>
<proteinExistence type="predicted"/>
<feature type="compositionally biased region" description="Polar residues" evidence="1">
    <location>
        <begin position="1270"/>
        <end position="1279"/>
    </location>
</feature>
<feature type="region of interest" description="Disordered" evidence="1">
    <location>
        <begin position="1260"/>
        <end position="1347"/>
    </location>
</feature>
<protein>
    <submittedName>
        <fullName evidence="2">Uncharacterized protein</fullName>
    </submittedName>
</protein>
<feature type="region of interest" description="Disordered" evidence="1">
    <location>
        <begin position="763"/>
        <end position="784"/>
    </location>
</feature>
<dbReference type="EMBL" id="KV722407">
    <property type="protein sequence ID" value="OCH90289.1"/>
    <property type="molecule type" value="Genomic_DNA"/>
</dbReference>
<feature type="compositionally biased region" description="Polar residues" evidence="1">
    <location>
        <begin position="614"/>
        <end position="651"/>
    </location>
</feature>
<feature type="compositionally biased region" description="Pro residues" evidence="1">
    <location>
        <begin position="1114"/>
        <end position="1124"/>
    </location>
</feature>
<feature type="compositionally biased region" description="Polar residues" evidence="1">
    <location>
        <begin position="1380"/>
        <end position="1390"/>
    </location>
</feature>
<feature type="compositionally biased region" description="Polar residues" evidence="1">
    <location>
        <begin position="121"/>
        <end position="141"/>
    </location>
</feature>
<reference evidence="2 3" key="1">
    <citation type="submission" date="2016-07" db="EMBL/GenBank/DDBJ databases">
        <title>Draft genome of the white-rot fungus Obba rivulosa 3A-2.</title>
        <authorList>
            <consortium name="DOE Joint Genome Institute"/>
            <person name="Miettinen O."/>
            <person name="Riley R."/>
            <person name="Acob R."/>
            <person name="Barry K."/>
            <person name="Cullen D."/>
            <person name="De Vries R."/>
            <person name="Hainaut M."/>
            <person name="Hatakka A."/>
            <person name="Henrissat B."/>
            <person name="Hilden K."/>
            <person name="Kuo R."/>
            <person name="Labutti K."/>
            <person name="Lipzen A."/>
            <person name="Makela M.R."/>
            <person name="Sandor L."/>
            <person name="Spatafora J.W."/>
            <person name="Grigoriev I.V."/>
            <person name="Hibbett D.S."/>
        </authorList>
    </citation>
    <scope>NUCLEOTIDE SEQUENCE [LARGE SCALE GENOMIC DNA]</scope>
    <source>
        <strain evidence="2 3">3A-2</strain>
    </source>
</reference>
<feature type="compositionally biased region" description="Polar residues" evidence="1">
    <location>
        <begin position="486"/>
        <end position="497"/>
    </location>
</feature>
<feature type="compositionally biased region" description="Basic and acidic residues" evidence="1">
    <location>
        <begin position="578"/>
        <end position="587"/>
    </location>
</feature>
<evidence type="ECO:0000313" key="3">
    <source>
        <dbReference type="Proteomes" id="UP000250043"/>
    </source>
</evidence>
<feature type="compositionally biased region" description="Low complexity" evidence="1">
    <location>
        <begin position="864"/>
        <end position="878"/>
    </location>
</feature>
<feature type="region of interest" description="Disordered" evidence="1">
    <location>
        <begin position="1543"/>
        <end position="1566"/>
    </location>
</feature>
<feature type="region of interest" description="Disordered" evidence="1">
    <location>
        <begin position="436"/>
        <end position="651"/>
    </location>
</feature>
<feature type="region of interest" description="Disordered" evidence="1">
    <location>
        <begin position="914"/>
        <end position="1128"/>
    </location>
</feature>
<feature type="compositionally biased region" description="Polar residues" evidence="1">
    <location>
        <begin position="195"/>
        <end position="205"/>
    </location>
</feature>
<dbReference type="OrthoDB" id="3259825at2759"/>
<feature type="compositionally biased region" description="Basic residues" evidence="1">
    <location>
        <begin position="1050"/>
        <end position="1059"/>
    </location>
</feature>
<feature type="compositionally biased region" description="Basic and acidic residues" evidence="1">
    <location>
        <begin position="967"/>
        <end position="982"/>
    </location>
</feature>
<feature type="compositionally biased region" description="Low complexity" evidence="1">
    <location>
        <begin position="1153"/>
        <end position="1181"/>
    </location>
</feature>
<feature type="region of interest" description="Disordered" evidence="1">
    <location>
        <begin position="1370"/>
        <end position="1418"/>
    </location>
</feature>